<dbReference type="InterPro" id="IPR013785">
    <property type="entry name" value="Aldolase_TIM"/>
</dbReference>
<dbReference type="PANTHER" id="PTHR48413:SF1">
    <property type="entry name" value="PROTEIN HEAT-STRESS-ASSOCIATED 32"/>
    <property type="match status" value="1"/>
</dbReference>
<dbReference type="PANTHER" id="PTHR48413">
    <property type="match status" value="1"/>
</dbReference>
<proteinExistence type="inferred from homology"/>
<organism evidence="2 3">
    <name type="scientific">Devosia riboflavina</name>
    <dbReference type="NCBI Taxonomy" id="46914"/>
    <lineage>
        <taxon>Bacteria</taxon>
        <taxon>Pseudomonadati</taxon>
        <taxon>Pseudomonadota</taxon>
        <taxon>Alphaproteobacteria</taxon>
        <taxon>Hyphomicrobiales</taxon>
        <taxon>Devosiaceae</taxon>
        <taxon>Devosia</taxon>
    </lineage>
</organism>
<accession>A0A087M7G0</accession>
<gene>
    <name evidence="2" type="ORF">JP75_01310</name>
</gene>
<dbReference type="OrthoDB" id="7809088at2"/>
<evidence type="ECO:0000313" key="3">
    <source>
        <dbReference type="Proteomes" id="UP000028981"/>
    </source>
</evidence>
<protein>
    <recommendedName>
        <fullName evidence="4">Phosphosulfolactate synthase</fullName>
    </recommendedName>
</protein>
<keyword evidence="3" id="KW-1185">Reference proteome</keyword>
<comment type="similarity">
    <text evidence="1">Belongs to the phosphosulfolactate synthase family.</text>
</comment>
<sequence>MTIERLLPEQKTTTKAAERAFSDIIPIVEPKPKPRTVGLTEIRSPAYSQHQLTGIVEGLGDFVDSVKWTCGTQRLLGRDKVKEINAYLHAHQIEVSTGGLIETVLPLGEAAVHRYLEQSKELGFDIVELSSTLVSLSVQDKANLVKAVNALGMKAKPEITGWPPGDRGKISSEKMIREAEAMVEAGAWTIMIEEDGLFSSGNTANDEGSWNRDAVWRIASRIPEQMLYWEASSVTIIRWLLNSFGPDVNIFAGADDLGYIAAFRSGTFAMNISSFNG</sequence>
<evidence type="ECO:0000256" key="1">
    <source>
        <dbReference type="ARBA" id="ARBA00010424"/>
    </source>
</evidence>
<dbReference type="STRING" id="46914.JP75_01310"/>
<name>A0A087M7G0_9HYPH</name>
<dbReference type="Pfam" id="PF02679">
    <property type="entry name" value="ComA"/>
    <property type="match status" value="1"/>
</dbReference>
<evidence type="ECO:0008006" key="4">
    <source>
        <dbReference type="Google" id="ProtNLM"/>
    </source>
</evidence>
<dbReference type="InterPro" id="IPR003830">
    <property type="entry name" value="ComA_synth"/>
</dbReference>
<dbReference type="EMBL" id="JQGC01000001">
    <property type="protein sequence ID" value="KFL32813.1"/>
    <property type="molecule type" value="Genomic_DNA"/>
</dbReference>
<reference evidence="2 3" key="1">
    <citation type="submission" date="2014-08" db="EMBL/GenBank/DDBJ databases">
        <authorList>
            <person name="Hassan Y.I."/>
            <person name="Lepp D."/>
            <person name="Zhou T."/>
        </authorList>
    </citation>
    <scope>NUCLEOTIDE SEQUENCE [LARGE SCALE GENOMIC DNA]</scope>
    <source>
        <strain evidence="2 3">IFO13584</strain>
    </source>
</reference>
<dbReference type="Gene3D" id="3.20.20.70">
    <property type="entry name" value="Aldolase class I"/>
    <property type="match status" value="1"/>
</dbReference>
<evidence type="ECO:0000313" key="2">
    <source>
        <dbReference type="EMBL" id="KFL32813.1"/>
    </source>
</evidence>
<dbReference type="InterPro" id="IPR036112">
    <property type="entry name" value="ComA_synth_sf"/>
</dbReference>
<dbReference type="RefSeq" id="WP_035077993.1">
    <property type="nucleotide sequence ID" value="NZ_JQGC01000001.1"/>
</dbReference>
<dbReference type="SUPFAM" id="SSF102110">
    <property type="entry name" value="(2r)-phospho-3-sulfolactate synthase ComA"/>
    <property type="match status" value="1"/>
</dbReference>
<dbReference type="AlphaFoldDB" id="A0A087M7G0"/>
<dbReference type="Proteomes" id="UP000028981">
    <property type="component" value="Unassembled WGS sequence"/>
</dbReference>
<comment type="caution">
    <text evidence="2">The sequence shown here is derived from an EMBL/GenBank/DDBJ whole genome shotgun (WGS) entry which is preliminary data.</text>
</comment>